<evidence type="ECO:0000259" key="12">
    <source>
        <dbReference type="SMART" id="SM00904"/>
    </source>
</evidence>
<dbReference type="AlphaFoldDB" id="A0A9P8SZI1"/>
<dbReference type="GO" id="GO:0008531">
    <property type="term" value="F:riboflavin kinase activity"/>
    <property type="evidence" value="ECO:0007669"/>
    <property type="project" value="UniProtKB-EC"/>
</dbReference>
<dbReference type="SMART" id="SM00904">
    <property type="entry name" value="Flavokinase"/>
    <property type="match status" value="1"/>
</dbReference>
<evidence type="ECO:0000256" key="11">
    <source>
        <dbReference type="ARBA" id="ARBA00029960"/>
    </source>
</evidence>
<evidence type="ECO:0000313" key="13">
    <source>
        <dbReference type="EMBL" id="KAH3659556.1"/>
    </source>
</evidence>
<dbReference type="GO" id="GO:0009398">
    <property type="term" value="P:FMN biosynthetic process"/>
    <property type="evidence" value="ECO:0007669"/>
    <property type="project" value="TreeGrafter"/>
</dbReference>
<organism evidence="13 14">
    <name type="scientific">Ogataea polymorpha</name>
    <dbReference type="NCBI Taxonomy" id="460523"/>
    <lineage>
        <taxon>Eukaryota</taxon>
        <taxon>Fungi</taxon>
        <taxon>Dikarya</taxon>
        <taxon>Ascomycota</taxon>
        <taxon>Saccharomycotina</taxon>
        <taxon>Pichiomycetes</taxon>
        <taxon>Pichiales</taxon>
        <taxon>Pichiaceae</taxon>
        <taxon>Ogataea</taxon>
    </lineage>
</organism>
<dbReference type="InterPro" id="IPR023468">
    <property type="entry name" value="Riboflavin_kinase"/>
</dbReference>
<evidence type="ECO:0000313" key="14">
    <source>
        <dbReference type="Proteomes" id="UP000788993"/>
    </source>
</evidence>
<keyword evidence="9" id="KW-0547">Nucleotide-binding</keyword>
<dbReference type="PANTHER" id="PTHR22749:SF6">
    <property type="entry name" value="RIBOFLAVIN KINASE"/>
    <property type="match status" value="1"/>
</dbReference>
<keyword evidence="7" id="KW-0288">FMN</keyword>
<evidence type="ECO:0000256" key="2">
    <source>
        <dbReference type="ARBA" id="ARBA00005201"/>
    </source>
</evidence>
<reference evidence="13" key="2">
    <citation type="submission" date="2021-01" db="EMBL/GenBank/DDBJ databases">
        <authorList>
            <person name="Schikora-Tamarit M.A."/>
        </authorList>
    </citation>
    <scope>NUCLEOTIDE SEQUENCE</scope>
    <source>
        <strain evidence="13">NCAIM Y.01608</strain>
    </source>
</reference>
<evidence type="ECO:0000256" key="4">
    <source>
        <dbReference type="ARBA" id="ARBA00012105"/>
    </source>
</evidence>
<dbReference type="GO" id="GO:0005739">
    <property type="term" value="C:mitochondrion"/>
    <property type="evidence" value="ECO:0007669"/>
    <property type="project" value="TreeGrafter"/>
</dbReference>
<dbReference type="EC" id="2.7.1.26" evidence="4"/>
<evidence type="ECO:0000256" key="10">
    <source>
        <dbReference type="ARBA" id="ARBA00022840"/>
    </source>
</evidence>
<proteinExistence type="inferred from homology"/>
<keyword evidence="10" id="KW-0067">ATP-binding</keyword>
<reference evidence="13" key="1">
    <citation type="journal article" date="2021" name="Open Biol.">
        <title>Shared evolutionary footprints suggest mitochondrial oxidative damage underlies multiple complex I losses in fungi.</title>
        <authorList>
            <person name="Schikora-Tamarit M.A."/>
            <person name="Marcet-Houben M."/>
            <person name="Nosek J."/>
            <person name="Gabaldon T."/>
        </authorList>
    </citation>
    <scope>NUCLEOTIDE SEQUENCE</scope>
    <source>
        <strain evidence="13">NCAIM Y.01608</strain>
    </source>
</reference>
<feature type="domain" description="Riboflavin kinase" evidence="12">
    <location>
        <begin position="16"/>
        <end position="172"/>
    </location>
</feature>
<dbReference type="Gene3D" id="2.40.30.30">
    <property type="entry name" value="Riboflavin kinase-like"/>
    <property type="match status" value="1"/>
</dbReference>
<dbReference type="Proteomes" id="UP000788993">
    <property type="component" value="Unassembled WGS sequence"/>
</dbReference>
<evidence type="ECO:0000256" key="9">
    <source>
        <dbReference type="ARBA" id="ARBA00022741"/>
    </source>
</evidence>
<keyword evidence="6" id="KW-0285">Flavoprotein</keyword>
<dbReference type="GO" id="GO:0009231">
    <property type="term" value="P:riboflavin biosynthetic process"/>
    <property type="evidence" value="ECO:0007669"/>
    <property type="project" value="InterPro"/>
</dbReference>
<comment type="similarity">
    <text evidence="3">Belongs to the flavokinase family.</text>
</comment>
<dbReference type="PANTHER" id="PTHR22749">
    <property type="entry name" value="RIBOFLAVIN KINASE/FMN ADENYLYLTRANSFERASE"/>
    <property type="match status" value="1"/>
</dbReference>
<evidence type="ECO:0000256" key="6">
    <source>
        <dbReference type="ARBA" id="ARBA00022630"/>
    </source>
</evidence>
<protein>
    <recommendedName>
        <fullName evidence="5">Riboflavin kinase</fullName>
        <ecNumber evidence="4">2.7.1.26</ecNumber>
    </recommendedName>
    <alternativeName>
        <fullName evidence="11">Flavin mononucleotide kinase 1</fullName>
    </alternativeName>
</protein>
<dbReference type="InterPro" id="IPR023465">
    <property type="entry name" value="Riboflavin_kinase_dom_sf"/>
</dbReference>
<evidence type="ECO:0000256" key="8">
    <source>
        <dbReference type="ARBA" id="ARBA00022679"/>
    </source>
</evidence>
<accession>A0A9P8SZI1</accession>
<dbReference type="InterPro" id="IPR015865">
    <property type="entry name" value="Riboflavin_kinase_bac/euk"/>
</dbReference>
<gene>
    <name evidence="13" type="ORF">OGATHE_005601</name>
</gene>
<dbReference type="Pfam" id="PF01687">
    <property type="entry name" value="Flavokinase"/>
    <property type="match status" value="1"/>
</dbReference>
<dbReference type="EMBL" id="JAEUBD010001504">
    <property type="protein sequence ID" value="KAH3659556.1"/>
    <property type="molecule type" value="Genomic_DNA"/>
</dbReference>
<comment type="pathway">
    <text evidence="2">Cofactor biosynthesis; FMN biosynthesis; FMN from riboflavin (ATP route): step 1/1.</text>
</comment>
<evidence type="ECO:0000256" key="7">
    <source>
        <dbReference type="ARBA" id="ARBA00022643"/>
    </source>
</evidence>
<keyword evidence="8" id="KW-0808">Transferase</keyword>
<sequence length="708" mass="79448">MSRPPIPATVQAPFPLVIRNTSVVAGFGRGSAEMGIPTANVPVDNEPELQKLVTGVYFGFVRLLRPEQPPQKKIVSRSDGKSEVEFTYGANLADSDFEVLPMVMSLGWNPFFKNSKKACELHILHEFKSTFYGCKLNFIILGYVRPELDYVSMEALIKDIQLDIETARKYLATPEYAKQKDSAGHDAVDQKAQPEVLQMTQRHRRVPHKIARGKCAVHFRVRRGRKNTVLVEVFVVEERDCQHYNQRRLDKGHSPHAEVELVGFFRDQRPHSGQQTKQPTHQIQPVVEKHAQHQHIQDLEQFAARAVGHNGVQKRDPDGDRGAVGRQKLALLANHCARSQVVHVGALQELVQILLERRKVGLHADLVLPFELVPHLSELRLCARCRLDVVHDVHVQVREDHNGVLVGVLAVVNDVSENDTRVRRRHLDRGLDAVERVRTDVLGCRLVHHLEVSQRGKLDTQVSQSFCSLVHQQNVQRHVELVDLDGNLCGIGAVCQDLGTSVAVGLDLLFLVLVVALLLGSQNRNVADAGLDGLPGSLDVLFVQRVLSDDPQTASENLATLDRLERHNQSLNNVASEVWELLHHLFDKSDDLCRGSRVQLAYEVQQQVDNAGGHLVEPDGTGVDGRNQELPVFGRFLFVGRGGFLELFLQQFNHIVDVFAGHQRQSDFNGFLSHIERWGTQNPEDVETHVVQHVFVLVVQLVDDLESN</sequence>
<name>A0A9P8SZI1_9ASCO</name>
<dbReference type="SUPFAM" id="SSF82114">
    <property type="entry name" value="Riboflavin kinase-like"/>
    <property type="match status" value="1"/>
</dbReference>
<dbReference type="GO" id="GO:0005524">
    <property type="term" value="F:ATP binding"/>
    <property type="evidence" value="ECO:0007669"/>
    <property type="project" value="UniProtKB-KW"/>
</dbReference>
<evidence type="ECO:0000256" key="3">
    <source>
        <dbReference type="ARBA" id="ARBA00010108"/>
    </source>
</evidence>
<evidence type="ECO:0000256" key="1">
    <source>
        <dbReference type="ARBA" id="ARBA00003572"/>
    </source>
</evidence>
<evidence type="ECO:0000256" key="5">
    <source>
        <dbReference type="ARBA" id="ARBA00017394"/>
    </source>
</evidence>
<keyword evidence="14" id="KW-1185">Reference proteome</keyword>
<comment type="function">
    <text evidence="1">Catalyzes the phosphorylation of riboflavin (vitamin B2) to form flavin mononucleotide (FMN) coenzyme.</text>
</comment>
<comment type="caution">
    <text evidence="13">The sequence shown here is derived from an EMBL/GenBank/DDBJ whole genome shotgun (WGS) entry which is preliminary data.</text>
</comment>